<comment type="caution">
    <text evidence="1">The sequence shown here is derived from an EMBL/GenBank/DDBJ whole genome shotgun (WGS) entry which is preliminary data.</text>
</comment>
<dbReference type="OrthoDB" id="10068329at2759"/>
<evidence type="ECO:0000313" key="2">
    <source>
        <dbReference type="Proteomes" id="UP000596742"/>
    </source>
</evidence>
<gene>
    <name evidence="1" type="ORF">MGAL_10B044833</name>
</gene>
<accession>A0A8B6HPJ5</accession>
<organism evidence="1 2">
    <name type="scientific">Mytilus galloprovincialis</name>
    <name type="common">Mediterranean mussel</name>
    <dbReference type="NCBI Taxonomy" id="29158"/>
    <lineage>
        <taxon>Eukaryota</taxon>
        <taxon>Metazoa</taxon>
        <taxon>Spiralia</taxon>
        <taxon>Lophotrochozoa</taxon>
        <taxon>Mollusca</taxon>
        <taxon>Bivalvia</taxon>
        <taxon>Autobranchia</taxon>
        <taxon>Pteriomorphia</taxon>
        <taxon>Mytilida</taxon>
        <taxon>Mytiloidea</taxon>
        <taxon>Mytilidae</taxon>
        <taxon>Mytilinae</taxon>
        <taxon>Mytilus</taxon>
    </lineage>
</organism>
<proteinExistence type="predicted"/>
<protein>
    <submittedName>
        <fullName evidence="1">Uncharacterized protein</fullName>
    </submittedName>
</protein>
<sequence length="205" mass="23708">MNEFYNGKSAAEKGTLFQIKNKFGHRNVKLKVFDCVNSCVDFWNFVTEGYVCLLACKLMNISSTDQCPEDLITQNVDDYVLSMSREIVKKIWSFVQTTSDDLNQTTSYIDECADDTFAYEEQFESSIQSSDDEQSEVFDTGDEDDHKYQYSCAVAWNGLKMMVERDAERENDGLAILSHWRIDMIQFFNNNHNKYLILGHRLLSG</sequence>
<dbReference type="EMBL" id="UYJE01010360">
    <property type="protein sequence ID" value="VDI82460.1"/>
    <property type="molecule type" value="Genomic_DNA"/>
</dbReference>
<keyword evidence="2" id="KW-1185">Reference proteome</keyword>
<dbReference type="Proteomes" id="UP000596742">
    <property type="component" value="Unassembled WGS sequence"/>
</dbReference>
<dbReference type="AlphaFoldDB" id="A0A8B6HPJ5"/>
<reference evidence="1" key="1">
    <citation type="submission" date="2018-11" db="EMBL/GenBank/DDBJ databases">
        <authorList>
            <person name="Alioto T."/>
            <person name="Alioto T."/>
        </authorList>
    </citation>
    <scope>NUCLEOTIDE SEQUENCE</scope>
</reference>
<name>A0A8B6HPJ5_MYTGA</name>
<evidence type="ECO:0000313" key="1">
    <source>
        <dbReference type="EMBL" id="VDI82460.1"/>
    </source>
</evidence>